<dbReference type="EMBL" id="LR590484">
    <property type="protein sequence ID" value="VTR35817.1"/>
    <property type="molecule type" value="Genomic_DNA"/>
</dbReference>
<keyword evidence="1" id="KW-0732">Signal</keyword>
<accession>A0A4U9US85</accession>
<reference evidence="2 3" key="1">
    <citation type="submission" date="2019-05" db="EMBL/GenBank/DDBJ databases">
        <authorList>
            <consortium name="Pathogen Informatics"/>
        </authorList>
    </citation>
    <scope>NUCLEOTIDE SEQUENCE [LARGE SCALE GENOMIC DNA]</scope>
    <source>
        <strain evidence="2 3">NCTC11429</strain>
    </source>
</reference>
<evidence type="ECO:0000313" key="2">
    <source>
        <dbReference type="EMBL" id="VTR35817.1"/>
    </source>
</evidence>
<feature type="signal peptide" evidence="1">
    <location>
        <begin position="1"/>
        <end position="20"/>
    </location>
</feature>
<evidence type="ECO:0008006" key="4">
    <source>
        <dbReference type="Google" id="ProtNLM"/>
    </source>
</evidence>
<organism evidence="2 3">
    <name type="scientific">Sphingobacterium thalpophilum</name>
    <dbReference type="NCBI Taxonomy" id="259"/>
    <lineage>
        <taxon>Bacteria</taxon>
        <taxon>Pseudomonadati</taxon>
        <taxon>Bacteroidota</taxon>
        <taxon>Sphingobacteriia</taxon>
        <taxon>Sphingobacteriales</taxon>
        <taxon>Sphingobacteriaceae</taxon>
        <taxon>Sphingobacterium</taxon>
    </lineage>
</organism>
<evidence type="ECO:0000256" key="1">
    <source>
        <dbReference type="SAM" id="SignalP"/>
    </source>
</evidence>
<dbReference type="GeneID" id="78462330"/>
<dbReference type="STRING" id="1123265.GCA_000686625_04507"/>
<feature type="chain" id="PRO_5020721435" description="P pilus assembly/Cpx signaling pathway, periplasmic inhibitor/zinc-resistance associated protein" evidence="1">
    <location>
        <begin position="21"/>
        <end position="129"/>
    </location>
</feature>
<evidence type="ECO:0000313" key="3">
    <source>
        <dbReference type="Proteomes" id="UP000308196"/>
    </source>
</evidence>
<dbReference type="AlphaFoldDB" id="A0A4U9US85"/>
<dbReference type="Proteomes" id="UP000308196">
    <property type="component" value="Chromosome"/>
</dbReference>
<proteinExistence type="predicted"/>
<gene>
    <name evidence="2" type="ORF">NCTC11429_01572</name>
</gene>
<name>A0A4U9US85_9SPHI</name>
<dbReference type="RefSeq" id="WP_028071112.1">
    <property type="nucleotide sequence ID" value="NZ_JBPFQZ010000006.1"/>
</dbReference>
<protein>
    <recommendedName>
        <fullName evidence="4">P pilus assembly/Cpx signaling pathway, periplasmic inhibitor/zinc-resistance associated protein</fullName>
    </recommendedName>
</protein>
<sequence length="129" mass="14143">MKKIILTGIGLCLTLALTFAQQRTPEETAAKATTELVQKLNLNDEQKTAVSTILLDQAKAEDTILKDKSATSEAKSEALSKLQTEVDTKVNQLLTEDQKNIYQKVISERPAKVVPNTPEPSKPDTVAHK</sequence>
<dbReference type="KEGG" id="stha:NCTC11429_01572"/>